<reference evidence="2" key="1">
    <citation type="submission" date="2020-02" db="EMBL/GenBank/DDBJ databases">
        <authorList>
            <person name="Meier V. D."/>
        </authorList>
    </citation>
    <scope>NUCLEOTIDE SEQUENCE</scope>
    <source>
        <strain evidence="2">AVDCRST_MAG61</strain>
    </source>
</reference>
<dbReference type="EMBL" id="CADCTT010000335">
    <property type="protein sequence ID" value="CAA9329281.1"/>
    <property type="molecule type" value="Genomic_DNA"/>
</dbReference>
<feature type="compositionally biased region" description="Low complexity" evidence="1">
    <location>
        <begin position="31"/>
        <end position="44"/>
    </location>
</feature>
<protein>
    <submittedName>
        <fullName evidence="2">Uncharacterized protein</fullName>
    </submittedName>
</protein>
<sequence>CCRARSARASSPWPRNGWAACPRSRCQPPCGRSAASRPAGAAGR</sequence>
<dbReference type="AlphaFoldDB" id="A0A6J4LFF9"/>
<gene>
    <name evidence="2" type="ORF">AVDCRST_MAG61-2752</name>
</gene>
<organism evidence="2">
    <name type="scientific">uncultured Friedmanniella sp</name>
    <dbReference type="NCBI Taxonomy" id="335381"/>
    <lineage>
        <taxon>Bacteria</taxon>
        <taxon>Bacillati</taxon>
        <taxon>Actinomycetota</taxon>
        <taxon>Actinomycetes</taxon>
        <taxon>Propionibacteriales</taxon>
        <taxon>Nocardioidaceae</taxon>
        <taxon>Friedmanniella</taxon>
        <taxon>environmental samples</taxon>
    </lineage>
</organism>
<feature type="non-terminal residue" evidence="2">
    <location>
        <position position="44"/>
    </location>
</feature>
<accession>A0A6J4LFF9</accession>
<feature type="non-terminal residue" evidence="2">
    <location>
        <position position="1"/>
    </location>
</feature>
<name>A0A6J4LFF9_9ACTN</name>
<evidence type="ECO:0000313" key="2">
    <source>
        <dbReference type="EMBL" id="CAA9329281.1"/>
    </source>
</evidence>
<proteinExistence type="predicted"/>
<evidence type="ECO:0000256" key="1">
    <source>
        <dbReference type="SAM" id="MobiDB-lite"/>
    </source>
</evidence>
<feature type="region of interest" description="Disordered" evidence="1">
    <location>
        <begin position="23"/>
        <end position="44"/>
    </location>
</feature>